<proteinExistence type="predicted"/>
<comment type="caution">
    <text evidence="1">The sequence shown here is derived from an EMBL/GenBank/DDBJ whole genome shotgun (WGS) entry which is preliminary data.</text>
</comment>
<dbReference type="EMBL" id="MRVI01000001">
    <property type="protein sequence ID" value="OOC63539.1"/>
    <property type="molecule type" value="Genomic_DNA"/>
</dbReference>
<protein>
    <submittedName>
        <fullName evidence="1">Uncharacterized protein</fullName>
    </submittedName>
</protein>
<gene>
    <name evidence="1" type="ORF">BBD40_17745</name>
</gene>
<accession>A0ABX3K282</accession>
<keyword evidence="2" id="KW-1185">Reference proteome</keyword>
<dbReference type="Proteomes" id="UP000189059">
    <property type="component" value="Unassembled WGS sequence"/>
</dbReference>
<organism evidence="1 2">
    <name type="scientific">Paenibacillus ihbetae</name>
    <dbReference type="NCBI Taxonomy" id="1870820"/>
    <lineage>
        <taxon>Bacteria</taxon>
        <taxon>Bacillati</taxon>
        <taxon>Bacillota</taxon>
        <taxon>Bacilli</taxon>
        <taxon>Bacillales</taxon>
        <taxon>Paenibacillaceae</taxon>
        <taxon>Paenibacillus</taxon>
    </lineage>
</organism>
<evidence type="ECO:0000313" key="1">
    <source>
        <dbReference type="EMBL" id="OOC63539.1"/>
    </source>
</evidence>
<sequence>MDYSQGSILQDKEIDSDLDLYPSRQHEEAKFLKSQARVVHSEWVPHEASLTEQSIFMVYNRVENQVIQRHSGRKPGPEYIAAREDL</sequence>
<name>A0ABX3K282_9BACL</name>
<evidence type="ECO:0000313" key="2">
    <source>
        <dbReference type="Proteomes" id="UP000189059"/>
    </source>
</evidence>
<dbReference type="RefSeq" id="WP_077568245.1">
    <property type="nucleotide sequence ID" value="NZ_MRVI01000001.1"/>
</dbReference>
<reference evidence="1 2" key="1">
    <citation type="submission" date="2016-12" db="EMBL/GenBank/DDBJ databases">
        <title>Genome sequencing and description of Paenibacillus sp. nov. from high altitude lake in the Indian Trans- Himalayas.</title>
        <authorList>
            <person name="Kiran S."/>
            <person name="Swarnkar M.K."/>
            <person name="Rana A."/>
            <person name="Tewari R."/>
            <person name="Gulati A."/>
        </authorList>
    </citation>
    <scope>NUCLEOTIDE SEQUENCE [LARGE SCALE GENOMIC DNA]</scope>
    <source>
        <strain evidence="1 2">IHBB 9951</strain>
    </source>
</reference>